<keyword evidence="6 7" id="KW-0413">Isomerase</keyword>
<evidence type="ECO:0000259" key="8">
    <source>
        <dbReference type="PROSITE" id="PS52040"/>
    </source>
</evidence>
<dbReference type="GO" id="GO:0034335">
    <property type="term" value="F:DNA negative supercoiling activity"/>
    <property type="evidence" value="ECO:0007669"/>
    <property type="project" value="UniProtKB-ARBA"/>
</dbReference>
<keyword evidence="10" id="KW-1185">Reference proteome</keyword>
<proteinExistence type="inferred from homology"/>
<feature type="active site" description="O-(5'-phospho-DNA)-tyrosine intermediate" evidence="7">
    <location>
        <position position="130"/>
    </location>
</feature>
<dbReference type="FunFam" id="3.30.1360.40:FF:000002">
    <property type="entry name" value="DNA gyrase subunit A"/>
    <property type="match status" value="1"/>
</dbReference>
<dbReference type="NCBIfam" id="NF004043">
    <property type="entry name" value="PRK05560.1"/>
    <property type="match status" value="1"/>
</dbReference>
<dbReference type="SUPFAM" id="SSF56719">
    <property type="entry name" value="Type II DNA topoisomerase"/>
    <property type="match status" value="1"/>
</dbReference>
<dbReference type="NCBIfam" id="NF004044">
    <property type="entry name" value="PRK05561.1"/>
    <property type="match status" value="1"/>
</dbReference>
<dbReference type="CDD" id="cd00187">
    <property type="entry name" value="TOP4c"/>
    <property type="match status" value="1"/>
</dbReference>
<accession>U5QP83</accession>
<dbReference type="AlphaFoldDB" id="U5QP83"/>
<keyword evidence="5 7" id="KW-0238">DNA-binding</keyword>
<dbReference type="Gene3D" id="3.30.1360.40">
    <property type="match status" value="1"/>
</dbReference>
<evidence type="ECO:0000256" key="6">
    <source>
        <dbReference type="ARBA" id="ARBA00023235"/>
    </source>
</evidence>
<dbReference type="Pfam" id="PF03989">
    <property type="entry name" value="DNA_gyraseA_C"/>
    <property type="match status" value="6"/>
</dbReference>
<dbReference type="STRING" id="1183438.GKIL_3219"/>
<comment type="catalytic activity">
    <reaction evidence="1 7">
        <text>ATP-dependent breakage, passage and rejoining of double-stranded DNA.</text>
        <dbReference type="EC" id="5.6.2.2"/>
    </reaction>
</comment>
<dbReference type="InterPro" id="IPR035516">
    <property type="entry name" value="Gyrase/topoIV_suA_C"/>
</dbReference>
<protein>
    <recommendedName>
        <fullName evidence="3">DNA topoisomerase (ATP-hydrolyzing)</fullName>
        <ecNumber evidence="3">5.6.2.2</ecNumber>
    </recommendedName>
</protein>
<evidence type="ECO:0000256" key="3">
    <source>
        <dbReference type="ARBA" id="ARBA00012895"/>
    </source>
</evidence>
<dbReference type="PROSITE" id="PS52040">
    <property type="entry name" value="TOPO_IIA"/>
    <property type="match status" value="1"/>
</dbReference>
<dbReference type="InterPro" id="IPR013757">
    <property type="entry name" value="Topo_IIA_A_a_sf"/>
</dbReference>
<dbReference type="PANTHER" id="PTHR43493">
    <property type="entry name" value="DNA GYRASE/TOPOISOMERASE SUBUNIT A"/>
    <property type="match status" value="1"/>
</dbReference>
<dbReference type="PATRIC" id="fig|1183438.3.peg.3164"/>
<dbReference type="PANTHER" id="PTHR43493:SF5">
    <property type="entry name" value="DNA GYRASE SUBUNIT A, CHLOROPLASTIC_MITOCHONDRIAL"/>
    <property type="match status" value="1"/>
</dbReference>
<dbReference type="InterPro" id="IPR013758">
    <property type="entry name" value="Topo_IIA_A/C_ab"/>
</dbReference>
<dbReference type="EMBL" id="CP003587">
    <property type="protein sequence ID" value="AGY59465.1"/>
    <property type="molecule type" value="Genomic_DNA"/>
</dbReference>
<dbReference type="eggNOG" id="COG0188">
    <property type="taxonomic scope" value="Bacteria"/>
</dbReference>
<dbReference type="InterPro" id="IPR006691">
    <property type="entry name" value="GyrA/parC_rep"/>
</dbReference>
<dbReference type="GO" id="GO:0005524">
    <property type="term" value="F:ATP binding"/>
    <property type="evidence" value="ECO:0007669"/>
    <property type="project" value="InterPro"/>
</dbReference>
<dbReference type="GO" id="GO:0006265">
    <property type="term" value="P:DNA topological change"/>
    <property type="evidence" value="ECO:0007669"/>
    <property type="project" value="UniProtKB-UniRule"/>
</dbReference>
<reference evidence="9 10" key="1">
    <citation type="journal article" date="2013" name="PLoS ONE">
        <title>Cultivation and Complete Genome Sequencing of Gloeobacter kilaueensis sp. nov., from a Lava Cave in Kilauea Caldera, Hawai'i.</title>
        <authorList>
            <person name="Saw J.H."/>
            <person name="Schatz M."/>
            <person name="Brown M.V."/>
            <person name="Kunkel D.D."/>
            <person name="Foster J.S."/>
            <person name="Shick H."/>
            <person name="Christensen S."/>
            <person name="Hou S."/>
            <person name="Wan X."/>
            <person name="Donachie S.P."/>
        </authorList>
    </citation>
    <scope>NUCLEOTIDE SEQUENCE [LARGE SCALE GENOMIC DNA]</scope>
    <source>
        <strain evidence="10">JS</strain>
    </source>
</reference>
<evidence type="ECO:0000256" key="4">
    <source>
        <dbReference type="ARBA" id="ARBA00023029"/>
    </source>
</evidence>
<dbReference type="RefSeq" id="WP_023174742.1">
    <property type="nucleotide sequence ID" value="NC_022600.1"/>
</dbReference>
<comment type="similarity">
    <text evidence="2">Belongs to the type II topoisomerase GyrA/ParC subunit family.</text>
</comment>
<dbReference type="Gene3D" id="1.10.268.10">
    <property type="entry name" value="Topoisomerase, domain 3"/>
    <property type="match status" value="1"/>
</dbReference>
<organism evidence="9 10">
    <name type="scientific">Gloeobacter kilaueensis (strain ATCC BAA-2537 / CCAP 1431/1 / ULC 316 / JS1)</name>
    <dbReference type="NCBI Taxonomy" id="1183438"/>
    <lineage>
        <taxon>Bacteria</taxon>
        <taxon>Bacillati</taxon>
        <taxon>Cyanobacteriota</taxon>
        <taxon>Cyanophyceae</taxon>
        <taxon>Gloeobacterales</taxon>
        <taxon>Gloeobacteraceae</taxon>
        <taxon>Gloeobacter</taxon>
    </lineage>
</organism>
<dbReference type="Gene3D" id="2.120.10.90">
    <property type="entry name" value="DNA gyrase/topoisomerase IV, subunit A, C-terminal"/>
    <property type="match status" value="1"/>
</dbReference>
<sequence length="823" mass="90842">MPRQLELTGPDPNSRIVPTALHSEMQRSYLEYAMSVIVGRALPDVRDGLKPVHRRILFAMHELGLAPDRPFRKCARVVGDVLGKYHPHGDTAVYDALVRLVQDFSSRYPLLAGHGNFGSIDNDPPAAMRYTECRLAAVGVDALLAEIDEQTVEFSDNFDGSQREPEVLPARLPVLLLNGSSGIAVGMATNIPPHNLAEVVDGLVALIDNPQLSDDELLQLIPGPDFPTGGQIIGTAGVREAYLSGRGSITMRGITHLEEVGSGRRRKPAIVVTALPFQVNKAAWIEKVAELVNLGKIQGISDIRDESNREGVRVVLELKREVKTDLILAGLYRLTPLQANFGSILLTLVDGQPRLLKLRELLEQFLQFRLTTLTRRISYNLKRATDRAHQLEGQLVALANLQPIVQLLSTSPDAAQAKAALVSRYSLSERQAEEILQMPLRRLTLLDRERLATEHRELRERLIELQSYLDSPRKLQNLLKRELRDLKKKHADPRRTKIELQAAPLPTADEMVSDDEVVVQFSRRGYVRRLPVATFERSNRARRSASRSEDADFVIESYPTRSRNELLAITRSGRAYSLKVGDIPETGARARGTPLVTLLALNNEQIAATFVRENYPSDLYLVLLTREGRIKKLLLSECANLTGRGLMLLKLGDDDQLLQVALATATSQIVVATSAGRLLRFLADEAQLPVMGRTALGLQAIKLRRGEALVGMTVAGEQDNLLLLSRQGQAKRLPLAELRLQERAGLGTPIGLLADRADVLQALTSTGTEDELIVVTDQERLIQLRAGDLPVASRSESGRVLPALEPGEQVMALTRLACEPADD</sequence>
<dbReference type="FunFam" id="3.90.199.10:FF:000001">
    <property type="entry name" value="DNA gyrase subunit A"/>
    <property type="match status" value="1"/>
</dbReference>
<dbReference type="Proteomes" id="UP000017396">
    <property type="component" value="Chromosome"/>
</dbReference>
<dbReference type="Pfam" id="PF00521">
    <property type="entry name" value="DNA_topoisoIV"/>
    <property type="match status" value="1"/>
</dbReference>
<dbReference type="GO" id="GO:0009330">
    <property type="term" value="C:DNA topoisomerase type II (double strand cut, ATP-hydrolyzing) complex"/>
    <property type="evidence" value="ECO:0007669"/>
    <property type="project" value="TreeGrafter"/>
</dbReference>
<dbReference type="InterPro" id="IPR013760">
    <property type="entry name" value="Topo_IIA-like_dom_sf"/>
</dbReference>
<evidence type="ECO:0000256" key="2">
    <source>
        <dbReference type="ARBA" id="ARBA00008263"/>
    </source>
</evidence>
<dbReference type="InterPro" id="IPR050220">
    <property type="entry name" value="Type_II_DNA_Topoisomerases"/>
</dbReference>
<gene>
    <name evidence="9" type="primary">gyrA</name>
    <name evidence="9" type="ORF">GKIL_3219</name>
</gene>
<dbReference type="KEGG" id="glj:GKIL_3219"/>
<dbReference type="HOGENOM" id="CLU_002977_6_1_3"/>
<evidence type="ECO:0000256" key="5">
    <source>
        <dbReference type="ARBA" id="ARBA00023125"/>
    </source>
</evidence>
<dbReference type="GO" id="GO:0003677">
    <property type="term" value="F:DNA binding"/>
    <property type="evidence" value="ECO:0007669"/>
    <property type="project" value="UniProtKB-UniRule"/>
</dbReference>
<dbReference type="OrthoDB" id="9806486at2"/>
<keyword evidence="4 7" id="KW-0799">Topoisomerase</keyword>
<dbReference type="SMART" id="SM00434">
    <property type="entry name" value="TOP4c"/>
    <property type="match status" value="1"/>
</dbReference>
<feature type="domain" description="Topo IIA-type catalytic" evidence="8">
    <location>
        <begin position="42"/>
        <end position="516"/>
    </location>
</feature>
<dbReference type="FunFam" id="1.10.268.10:FF:000001">
    <property type="entry name" value="DNA gyrase subunit A"/>
    <property type="match status" value="1"/>
</dbReference>
<evidence type="ECO:0000256" key="1">
    <source>
        <dbReference type="ARBA" id="ARBA00000185"/>
    </source>
</evidence>
<name>U5QP83_GLOK1</name>
<dbReference type="EC" id="5.6.2.2" evidence="3"/>
<dbReference type="SUPFAM" id="SSF101904">
    <property type="entry name" value="GyrA/ParC C-terminal domain-like"/>
    <property type="match status" value="1"/>
</dbReference>
<dbReference type="Gene3D" id="3.90.199.10">
    <property type="entry name" value="Topoisomerase II, domain 5"/>
    <property type="match status" value="1"/>
</dbReference>
<evidence type="ECO:0000256" key="7">
    <source>
        <dbReference type="PROSITE-ProRule" id="PRU01384"/>
    </source>
</evidence>
<evidence type="ECO:0000313" key="10">
    <source>
        <dbReference type="Proteomes" id="UP000017396"/>
    </source>
</evidence>
<dbReference type="InterPro" id="IPR002205">
    <property type="entry name" value="Topo_IIA_dom_A"/>
</dbReference>
<dbReference type="GO" id="GO:0005737">
    <property type="term" value="C:cytoplasm"/>
    <property type="evidence" value="ECO:0007669"/>
    <property type="project" value="TreeGrafter"/>
</dbReference>
<dbReference type="NCBIfam" id="TIGR01063">
    <property type="entry name" value="gyrA"/>
    <property type="match status" value="1"/>
</dbReference>
<evidence type="ECO:0000313" key="9">
    <source>
        <dbReference type="EMBL" id="AGY59465.1"/>
    </source>
</evidence>